<protein>
    <submittedName>
        <fullName evidence="2">Uncharacterized protein</fullName>
    </submittedName>
</protein>
<accession>A0A1G6GPL9</accession>
<dbReference type="Pfam" id="PF06570">
    <property type="entry name" value="DUF1129"/>
    <property type="match status" value="1"/>
</dbReference>
<evidence type="ECO:0000313" key="3">
    <source>
        <dbReference type="Proteomes" id="UP000242662"/>
    </source>
</evidence>
<dbReference type="Proteomes" id="UP000242662">
    <property type="component" value="Unassembled WGS sequence"/>
</dbReference>
<feature type="transmembrane region" description="Helical" evidence="1">
    <location>
        <begin position="149"/>
        <end position="169"/>
    </location>
</feature>
<evidence type="ECO:0000256" key="1">
    <source>
        <dbReference type="SAM" id="Phobius"/>
    </source>
</evidence>
<keyword evidence="1" id="KW-0812">Transmembrane</keyword>
<dbReference type="OrthoDB" id="1655249at2"/>
<name>A0A1G6GPL9_9BACI</name>
<keyword evidence="1" id="KW-1133">Transmembrane helix</keyword>
<dbReference type="STRING" id="1464122.SAMN05421737_101339"/>
<keyword evidence="1" id="KW-0472">Membrane</keyword>
<feature type="transmembrane region" description="Helical" evidence="1">
    <location>
        <begin position="181"/>
        <end position="198"/>
    </location>
</feature>
<dbReference type="SUPFAM" id="SSF158560">
    <property type="entry name" value="BH3980-like"/>
    <property type="match status" value="1"/>
</dbReference>
<keyword evidence="3" id="KW-1185">Reference proteome</keyword>
<sequence>MLVNVSLNFFRLSFNKCEQEKEETLLELLDHLLDSQAHGRSAEDVFGNNPKQYMNELIGELPKTWTRRNVSAVLWIASIFLTAYLIGGQALNGIIFLIFGISSGVKEVFVGSALLITVFAFVVSMIQMSFIIKTIRWACFRRLKKWKEFLLYWLFGVLGIGIIVLFTYLLPDIGPAISIPYYVNIAAGLLFLLLSFLFRRQVG</sequence>
<evidence type="ECO:0000313" key="2">
    <source>
        <dbReference type="EMBL" id="SDB83947.1"/>
    </source>
</evidence>
<organism evidence="2 3">
    <name type="scientific">Shouchella lonarensis</name>
    <dbReference type="NCBI Taxonomy" id="1464122"/>
    <lineage>
        <taxon>Bacteria</taxon>
        <taxon>Bacillati</taxon>
        <taxon>Bacillota</taxon>
        <taxon>Bacilli</taxon>
        <taxon>Bacillales</taxon>
        <taxon>Bacillaceae</taxon>
        <taxon>Shouchella</taxon>
    </lineage>
</organism>
<gene>
    <name evidence="2" type="ORF">SAMN05421737_101339</name>
</gene>
<dbReference type="Gene3D" id="1.10.1900.10">
    <property type="entry name" value="c-terminal domain of poly(a) binding protein"/>
    <property type="match status" value="1"/>
</dbReference>
<proteinExistence type="predicted"/>
<dbReference type="InterPro" id="IPR009214">
    <property type="entry name" value="DUF1129"/>
</dbReference>
<dbReference type="AlphaFoldDB" id="A0A1G6GPL9"/>
<feature type="transmembrane region" description="Helical" evidence="1">
    <location>
        <begin position="72"/>
        <end position="102"/>
    </location>
</feature>
<feature type="transmembrane region" description="Helical" evidence="1">
    <location>
        <begin position="108"/>
        <end position="128"/>
    </location>
</feature>
<dbReference type="EMBL" id="FMYM01000001">
    <property type="protein sequence ID" value="SDB83947.1"/>
    <property type="molecule type" value="Genomic_DNA"/>
</dbReference>
<reference evidence="3" key="1">
    <citation type="submission" date="2016-09" db="EMBL/GenBank/DDBJ databases">
        <authorList>
            <person name="Varghese N."/>
            <person name="Submissions S."/>
        </authorList>
    </citation>
    <scope>NUCLEOTIDE SEQUENCE [LARGE SCALE GENOMIC DNA]</scope>
    <source>
        <strain evidence="3">25nlg</strain>
    </source>
</reference>